<dbReference type="GO" id="GO:0006260">
    <property type="term" value="P:DNA replication"/>
    <property type="evidence" value="ECO:0007669"/>
    <property type="project" value="UniProtKB-KW"/>
</dbReference>
<dbReference type="STRING" id="1423806.FD15_GL001004"/>
<evidence type="ECO:0000256" key="5">
    <source>
        <dbReference type="ARBA" id="ARBA00022839"/>
    </source>
</evidence>
<dbReference type="Proteomes" id="UP000050961">
    <property type="component" value="Unassembled WGS sequence"/>
</dbReference>
<dbReference type="Gene3D" id="3.30.420.10">
    <property type="entry name" value="Ribonuclease H-like superfamily/Ribonuclease H"/>
    <property type="match status" value="1"/>
</dbReference>
<sequence>MDFVSLDFETANFKRNSACSIALTVVRKNQVVDEFYSLINPQVPFNQRNIQIHGIRPEDVSNAPTFAELWPHISPLFAPNKLIAAHNATFDCSVLKNTLASYNIASPQFLVLDTLKTSRSYFRNFENHKLNTVCAQLKIQLQNHHNALDDSLACANILLYQLKKFGVNDISRFIKSIQ</sequence>
<keyword evidence="5" id="KW-0269">Exonuclease</keyword>
<accession>A0A023D141</accession>
<evidence type="ECO:0000256" key="7">
    <source>
        <dbReference type="ARBA" id="ARBA00070925"/>
    </source>
</evidence>
<dbReference type="CDD" id="cd06130">
    <property type="entry name" value="DNA_pol_III_epsilon_like"/>
    <property type="match status" value="1"/>
</dbReference>
<evidence type="ECO:0000313" key="9">
    <source>
        <dbReference type="EMBL" id="KRN06383.1"/>
    </source>
</evidence>
<keyword evidence="2" id="KW-0548">Nucleotidyltransferase</keyword>
<evidence type="ECO:0000259" key="8">
    <source>
        <dbReference type="SMART" id="SM00479"/>
    </source>
</evidence>
<dbReference type="RefSeq" id="WP_034989951.1">
    <property type="nucleotide sequence ID" value="NZ_AYZF01000011.1"/>
</dbReference>
<keyword evidence="4" id="KW-0540">Nuclease</keyword>
<dbReference type="PATRIC" id="fig|1423806.3.peg.1020"/>
<evidence type="ECO:0000256" key="4">
    <source>
        <dbReference type="ARBA" id="ARBA00022722"/>
    </source>
</evidence>
<evidence type="ECO:0000313" key="10">
    <source>
        <dbReference type="Proteomes" id="UP000050961"/>
    </source>
</evidence>
<keyword evidence="5" id="KW-0378">Hydrolase</keyword>
<proteinExistence type="predicted"/>
<keyword evidence="10" id="KW-1185">Reference proteome</keyword>
<dbReference type="PANTHER" id="PTHR30231">
    <property type="entry name" value="DNA POLYMERASE III SUBUNIT EPSILON"/>
    <property type="match status" value="1"/>
</dbReference>
<comment type="caution">
    <text evidence="9">The sequence shown here is derived from an EMBL/GenBank/DDBJ whole genome shotgun (WGS) entry which is preliminary data.</text>
</comment>
<reference evidence="9 10" key="1">
    <citation type="journal article" date="2015" name="Genome Announc.">
        <title>Expanding the biotechnology potential of lactobacilli through comparative genomics of 213 strains and associated genera.</title>
        <authorList>
            <person name="Sun Z."/>
            <person name="Harris H.M."/>
            <person name="McCann A."/>
            <person name="Guo C."/>
            <person name="Argimon S."/>
            <person name="Zhang W."/>
            <person name="Yang X."/>
            <person name="Jeffery I.B."/>
            <person name="Cooney J.C."/>
            <person name="Kagawa T.F."/>
            <person name="Liu W."/>
            <person name="Song Y."/>
            <person name="Salvetti E."/>
            <person name="Wrobel A."/>
            <person name="Rasinkangas P."/>
            <person name="Parkhill J."/>
            <person name="Rea M.C."/>
            <person name="O'Sullivan O."/>
            <person name="Ritari J."/>
            <person name="Douillard F.P."/>
            <person name="Paul Ross R."/>
            <person name="Yang R."/>
            <person name="Briner A.E."/>
            <person name="Felis G.E."/>
            <person name="de Vos W.M."/>
            <person name="Barrangou R."/>
            <person name="Klaenhammer T.R."/>
            <person name="Caufield P.W."/>
            <person name="Cui Y."/>
            <person name="Zhang H."/>
            <person name="O'Toole P.W."/>
        </authorList>
    </citation>
    <scope>NUCLEOTIDE SEQUENCE [LARGE SCALE GENOMIC DNA]</scope>
    <source>
        <strain evidence="9 10">DSM 21376</strain>
    </source>
</reference>
<evidence type="ECO:0000256" key="6">
    <source>
        <dbReference type="ARBA" id="ARBA00022932"/>
    </source>
</evidence>
<dbReference type="Pfam" id="PF00929">
    <property type="entry name" value="RNase_T"/>
    <property type="match status" value="1"/>
</dbReference>
<dbReference type="SUPFAM" id="SSF53098">
    <property type="entry name" value="Ribonuclease H-like"/>
    <property type="match status" value="1"/>
</dbReference>
<dbReference type="EMBL" id="AYZF01000011">
    <property type="protein sequence ID" value="KRN06383.1"/>
    <property type="molecule type" value="Genomic_DNA"/>
</dbReference>
<organism evidence="9 10">
    <name type="scientific">Liquorilactobacillus sucicola DSM 21376 = JCM 15457</name>
    <dbReference type="NCBI Taxonomy" id="1423806"/>
    <lineage>
        <taxon>Bacteria</taxon>
        <taxon>Bacillati</taxon>
        <taxon>Bacillota</taxon>
        <taxon>Bacilli</taxon>
        <taxon>Lactobacillales</taxon>
        <taxon>Lactobacillaceae</taxon>
        <taxon>Liquorilactobacillus</taxon>
    </lineage>
</organism>
<dbReference type="InterPro" id="IPR012337">
    <property type="entry name" value="RNaseH-like_sf"/>
</dbReference>
<keyword evidence="6 9" id="KW-0239">DNA-directed DNA polymerase</keyword>
<evidence type="ECO:0000256" key="3">
    <source>
        <dbReference type="ARBA" id="ARBA00022705"/>
    </source>
</evidence>
<keyword evidence="1" id="KW-0808">Transferase</keyword>
<dbReference type="PANTHER" id="PTHR30231:SF42">
    <property type="entry name" value="EXONUCLEASE"/>
    <property type="match status" value="1"/>
</dbReference>
<protein>
    <recommendedName>
        <fullName evidence="7">DNA polymerase III polC-type</fullName>
    </recommendedName>
</protein>
<dbReference type="GO" id="GO:0005829">
    <property type="term" value="C:cytosol"/>
    <property type="evidence" value="ECO:0007669"/>
    <property type="project" value="TreeGrafter"/>
</dbReference>
<dbReference type="GO" id="GO:0008408">
    <property type="term" value="F:3'-5' exonuclease activity"/>
    <property type="evidence" value="ECO:0007669"/>
    <property type="project" value="TreeGrafter"/>
</dbReference>
<dbReference type="InterPro" id="IPR036397">
    <property type="entry name" value="RNaseH_sf"/>
</dbReference>
<dbReference type="GO" id="GO:0003677">
    <property type="term" value="F:DNA binding"/>
    <property type="evidence" value="ECO:0007669"/>
    <property type="project" value="InterPro"/>
</dbReference>
<dbReference type="AlphaFoldDB" id="A0A023D141"/>
<dbReference type="NCBIfam" id="TIGR00573">
    <property type="entry name" value="dnaq"/>
    <property type="match status" value="1"/>
</dbReference>
<evidence type="ECO:0000256" key="1">
    <source>
        <dbReference type="ARBA" id="ARBA00022679"/>
    </source>
</evidence>
<dbReference type="SMART" id="SM00479">
    <property type="entry name" value="EXOIII"/>
    <property type="match status" value="1"/>
</dbReference>
<dbReference type="eggNOG" id="COG0847">
    <property type="taxonomic scope" value="Bacteria"/>
</dbReference>
<keyword evidence="3" id="KW-0235">DNA replication</keyword>
<dbReference type="GO" id="GO:0003887">
    <property type="term" value="F:DNA-directed DNA polymerase activity"/>
    <property type="evidence" value="ECO:0007669"/>
    <property type="project" value="UniProtKB-KW"/>
</dbReference>
<dbReference type="OrthoDB" id="9803913at2"/>
<name>A0A023D141_9LACO</name>
<feature type="domain" description="Exonuclease" evidence="8">
    <location>
        <begin position="2"/>
        <end position="167"/>
    </location>
</feature>
<gene>
    <name evidence="9" type="ORF">FD15_GL001004</name>
</gene>
<dbReference type="FunFam" id="3.30.420.10:FF:000045">
    <property type="entry name" value="3'-5' exonuclease DinG"/>
    <property type="match status" value="1"/>
</dbReference>
<dbReference type="InterPro" id="IPR013520">
    <property type="entry name" value="Ribonucl_H"/>
</dbReference>
<dbReference type="InterPro" id="IPR006054">
    <property type="entry name" value="DnaQ"/>
</dbReference>
<evidence type="ECO:0000256" key="2">
    <source>
        <dbReference type="ARBA" id="ARBA00022695"/>
    </source>
</evidence>